<dbReference type="VEuPathDB" id="FungiDB:EYZ11_010187"/>
<sequence>MIYLTISLQMLPDNTKVQPEHVIEDITNRVGKELRFQRSLKFLEIVDVLRRTKKGGYIRSYTVQKGQEIMSSLQQCCPLQEIYYIKIGIKELYTDNNRVDPITLQKEEAADCAIRLGETLEKVRTLKRSQVVQVFDGAVKAGFVQSFTMPPVQTGELDGETLRRILSAGSYLISQDSPGTLRLLLDSWLTNESNGIHALGPSPWRGVQGAADYMKTLEDIKFARSVGGRISRLLFFLNYMELTKQEQEAHFQKHLPEVKSIVIGRIADAYYGSPGQRTTSQPDNKVKHDKVNGYVRWARWWWKLAGTLGIGVVLVCDRQLMSAMTSGKFTNSTIDAFVTYAIYTRPGTVRLLKLLEPAARQLMFGHVSSGLIDAIRNDEFGLLGRTQLSNTYAEDGKALTRKQVDSSWPTIDSEQAALDKVTEVLKLVPHDEDKSLLDLNSDCTTSFDNRGFNLS</sequence>
<dbReference type="Proteomes" id="UP000324241">
    <property type="component" value="Unassembled WGS sequence"/>
</dbReference>
<name>A0A5M9MVC3_9EURO</name>
<dbReference type="VEuPathDB" id="FungiDB:EYZ11_010181"/>
<organism evidence="1 2">
    <name type="scientific">Aspergillus tanneri</name>
    <dbReference type="NCBI Taxonomy" id="1220188"/>
    <lineage>
        <taxon>Eukaryota</taxon>
        <taxon>Fungi</taxon>
        <taxon>Dikarya</taxon>
        <taxon>Ascomycota</taxon>
        <taxon>Pezizomycotina</taxon>
        <taxon>Eurotiomycetes</taxon>
        <taxon>Eurotiomycetidae</taxon>
        <taxon>Eurotiales</taxon>
        <taxon>Aspergillaceae</taxon>
        <taxon>Aspergillus</taxon>
        <taxon>Aspergillus subgen. Circumdati</taxon>
    </lineage>
</organism>
<gene>
    <name evidence="1" type="ORF">ATNIH1004_003775</name>
</gene>
<accession>A0A5M9MVC3</accession>
<evidence type="ECO:0000313" key="1">
    <source>
        <dbReference type="EMBL" id="KAA8651082.1"/>
    </source>
</evidence>
<dbReference type="RefSeq" id="XP_033430443.1">
    <property type="nucleotide sequence ID" value="XM_033568448.1"/>
</dbReference>
<proteinExistence type="predicted"/>
<protein>
    <submittedName>
        <fullName evidence="1">Uncharacterized protein</fullName>
    </submittedName>
</protein>
<reference evidence="1 2" key="1">
    <citation type="submission" date="2019-08" db="EMBL/GenBank/DDBJ databases">
        <title>The genome sequence of a newly discovered highly antifungal drug resistant Aspergillus species, Aspergillus tanneri NIH 1004.</title>
        <authorList>
            <person name="Mounaud S."/>
            <person name="Singh I."/>
            <person name="Joardar V."/>
            <person name="Pakala S."/>
            <person name="Pakala S."/>
            <person name="Venepally P."/>
            <person name="Chung J.K."/>
            <person name="Losada L."/>
            <person name="Nierman W.C."/>
        </authorList>
    </citation>
    <scope>NUCLEOTIDE SEQUENCE [LARGE SCALE GENOMIC DNA]</scope>
    <source>
        <strain evidence="1 2">NIH1004</strain>
    </source>
</reference>
<dbReference type="AlphaFoldDB" id="A0A5M9MVC3"/>
<evidence type="ECO:0000313" key="2">
    <source>
        <dbReference type="Proteomes" id="UP000324241"/>
    </source>
</evidence>
<dbReference type="EMBL" id="QUQM01000001">
    <property type="protein sequence ID" value="KAA8651082.1"/>
    <property type="molecule type" value="Genomic_DNA"/>
</dbReference>
<dbReference type="OrthoDB" id="4508405at2759"/>
<dbReference type="GeneID" id="54326477"/>
<comment type="caution">
    <text evidence="1">The sequence shown here is derived from an EMBL/GenBank/DDBJ whole genome shotgun (WGS) entry which is preliminary data.</text>
</comment>